<dbReference type="GO" id="GO:0004803">
    <property type="term" value="F:transposase activity"/>
    <property type="evidence" value="ECO:0007669"/>
    <property type="project" value="InterPro"/>
</dbReference>
<dbReference type="InterPro" id="IPR047952">
    <property type="entry name" value="Transpos_IS4"/>
</dbReference>
<evidence type="ECO:0000256" key="3">
    <source>
        <dbReference type="ARBA" id="ARBA00023125"/>
    </source>
</evidence>
<dbReference type="PANTHER" id="PTHR33258:SF1">
    <property type="entry name" value="TRANSPOSASE INSL FOR INSERTION SEQUENCE ELEMENT IS186A-RELATED"/>
    <property type="match status" value="1"/>
</dbReference>
<organism evidence="6 7">
    <name type="scientific">Candidatus Jidaibacter acanthamoebae</name>
    <dbReference type="NCBI Taxonomy" id="86105"/>
    <lineage>
        <taxon>Bacteria</taxon>
        <taxon>Pseudomonadati</taxon>
        <taxon>Pseudomonadota</taxon>
        <taxon>Alphaproteobacteria</taxon>
        <taxon>Rickettsiales</taxon>
        <taxon>Candidatus Midichloriaceae</taxon>
        <taxon>Candidatus Jidaibacter</taxon>
    </lineage>
</organism>
<protein>
    <recommendedName>
        <fullName evidence="5">Transposase IS4-like domain-containing protein</fullName>
    </recommendedName>
</protein>
<dbReference type="AlphaFoldDB" id="A0A0C1R1V8"/>
<sequence length="406" mass="47934">MSSGRGQGLSINLLEFWDSCEEKDIKLPQNKSVAASSFCEGRQKIPEDIFKDINKCLLENWNKKRFLPLWLGHRVYAIDGSRVNIPRELIKFGFKIYDEEHRHYPQGLLSCLYNVLSKTVYDFNFVSHMNERKCALHHLNILEPNDVAIFNRGYSSYLLLHEFHRKGVHTIFRMQEGSTNKRIVDFIRSSKTEEIIEYVPSKAVISDLKKQGYFLKPKPIPLRLIKHTIKGKTYLYGTTLSGEQYPANSFSDLYHERWSIEELYKISKKIINIDEFHSKTGRGVKQEVYAHLLLINLSRFFEFDAQDSLPHMNQEDKEKCSAFNFYKFFNSTSMFNINFKNCLRVVSNYIENLFLDSYEELRNWVAKVTQKILRIRQKIRPGRSFLRQSFKPRKDWEKTNIKPIAP</sequence>
<proteinExistence type="inferred from homology"/>
<comment type="caution">
    <text evidence="6">The sequence shown here is derived from an EMBL/GenBank/DDBJ whole genome shotgun (WGS) entry which is preliminary data.</text>
</comment>
<name>A0A0C1R1V8_9RICK</name>
<dbReference type="SUPFAM" id="SSF53098">
    <property type="entry name" value="Ribonuclease H-like"/>
    <property type="match status" value="1"/>
</dbReference>
<dbReference type="NCBIfam" id="NF033592">
    <property type="entry name" value="transpos_IS4_1"/>
    <property type="match status" value="1"/>
</dbReference>
<keyword evidence="4" id="KW-0233">DNA recombination</keyword>
<evidence type="ECO:0000313" key="6">
    <source>
        <dbReference type="EMBL" id="KIE06250.1"/>
    </source>
</evidence>
<dbReference type="Pfam" id="PF01609">
    <property type="entry name" value="DDE_Tnp_1"/>
    <property type="match status" value="1"/>
</dbReference>
<dbReference type="Proteomes" id="UP000031258">
    <property type="component" value="Unassembled WGS sequence"/>
</dbReference>
<dbReference type="EMBL" id="JSWE01000019">
    <property type="protein sequence ID" value="KIE06250.1"/>
    <property type="molecule type" value="Genomic_DNA"/>
</dbReference>
<feature type="domain" description="Transposase IS4-like" evidence="5">
    <location>
        <begin position="71"/>
        <end position="297"/>
    </location>
</feature>
<dbReference type="GO" id="GO:0003677">
    <property type="term" value="F:DNA binding"/>
    <property type="evidence" value="ECO:0007669"/>
    <property type="project" value="UniProtKB-KW"/>
</dbReference>
<reference evidence="6 7" key="1">
    <citation type="submission" date="2014-11" db="EMBL/GenBank/DDBJ databases">
        <title>A Rickettsiales Symbiont of Amoebae With Ancient Features.</title>
        <authorList>
            <person name="Schulz F."/>
            <person name="Martijn J."/>
            <person name="Wascher F."/>
            <person name="Kostanjsek R."/>
            <person name="Ettema T.J."/>
            <person name="Horn M."/>
        </authorList>
    </citation>
    <scope>NUCLEOTIDE SEQUENCE [LARGE SCALE GENOMIC DNA]</scope>
    <source>
        <strain evidence="6 7">UWC36</strain>
    </source>
</reference>
<dbReference type="PANTHER" id="PTHR33258">
    <property type="entry name" value="TRANSPOSASE INSL FOR INSERTION SEQUENCE ELEMENT IS186A-RELATED"/>
    <property type="match status" value="1"/>
</dbReference>
<accession>A0A0C1R1V8</accession>
<dbReference type="STRING" id="86105.NF27_AS00050"/>
<evidence type="ECO:0000313" key="7">
    <source>
        <dbReference type="Proteomes" id="UP000031258"/>
    </source>
</evidence>
<keyword evidence="2" id="KW-0815">Transposition</keyword>
<keyword evidence="3" id="KW-0238">DNA-binding</keyword>
<comment type="similarity">
    <text evidence="1">Belongs to the transposase 11 family.</text>
</comment>
<gene>
    <name evidence="6" type="ORF">NF27_AS00050</name>
</gene>
<keyword evidence="7" id="KW-1185">Reference proteome</keyword>
<evidence type="ECO:0000256" key="2">
    <source>
        <dbReference type="ARBA" id="ARBA00022578"/>
    </source>
</evidence>
<evidence type="ECO:0000256" key="4">
    <source>
        <dbReference type="ARBA" id="ARBA00023172"/>
    </source>
</evidence>
<evidence type="ECO:0000259" key="5">
    <source>
        <dbReference type="Pfam" id="PF01609"/>
    </source>
</evidence>
<dbReference type="InterPro" id="IPR002559">
    <property type="entry name" value="Transposase_11"/>
</dbReference>
<dbReference type="GO" id="GO:0006313">
    <property type="term" value="P:DNA transposition"/>
    <property type="evidence" value="ECO:0007669"/>
    <property type="project" value="InterPro"/>
</dbReference>
<dbReference type="InterPro" id="IPR012337">
    <property type="entry name" value="RNaseH-like_sf"/>
</dbReference>
<evidence type="ECO:0000256" key="1">
    <source>
        <dbReference type="ARBA" id="ARBA00010075"/>
    </source>
</evidence>